<dbReference type="AlphaFoldDB" id="X1KE92"/>
<dbReference type="SUPFAM" id="SSF53756">
    <property type="entry name" value="UDP-Glycosyltransferase/glycogen phosphorylase"/>
    <property type="match status" value="1"/>
</dbReference>
<dbReference type="EMBL" id="BARV01012543">
    <property type="protein sequence ID" value="GAI04953.1"/>
    <property type="molecule type" value="Genomic_DNA"/>
</dbReference>
<name>X1KE92_9ZZZZ</name>
<organism evidence="1">
    <name type="scientific">marine sediment metagenome</name>
    <dbReference type="NCBI Taxonomy" id="412755"/>
    <lineage>
        <taxon>unclassified sequences</taxon>
        <taxon>metagenomes</taxon>
        <taxon>ecological metagenomes</taxon>
    </lineage>
</organism>
<gene>
    <name evidence="1" type="ORF">S06H3_23174</name>
</gene>
<protein>
    <recommendedName>
        <fullName evidence="2">Glycosyltransferase subfamily 4-like N-terminal domain-containing protein</fullName>
    </recommendedName>
</protein>
<sequence length="128" mass="14745">MKIAFIVGGFPSLSQTFILNQITRLIDMGHEVEIFARTNPKDKKVHSDVKKYHLVKRTHYIPQNKIVCVLKAIFLIITNFHKSPVKILKSLNVFKYGKQALSLRLFYALISFQDTNFDIIHCHFGPTG</sequence>
<feature type="non-terminal residue" evidence="1">
    <location>
        <position position="128"/>
    </location>
</feature>
<proteinExistence type="predicted"/>
<evidence type="ECO:0000313" key="1">
    <source>
        <dbReference type="EMBL" id="GAI04953.1"/>
    </source>
</evidence>
<accession>X1KE92</accession>
<comment type="caution">
    <text evidence="1">The sequence shown here is derived from an EMBL/GenBank/DDBJ whole genome shotgun (WGS) entry which is preliminary data.</text>
</comment>
<reference evidence="1" key="1">
    <citation type="journal article" date="2014" name="Front. Microbiol.">
        <title>High frequency of phylogenetically diverse reductive dehalogenase-homologous genes in deep subseafloor sedimentary metagenomes.</title>
        <authorList>
            <person name="Kawai M."/>
            <person name="Futagami T."/>
            <person name="Toyoda A."/>
            <person name="Takaki Y."/>
            <person name="Nishi S."/>
            <person name="Hori S."/>
            <person name="Arai W."/>
            <person name="Tsubouchi T."/>
            <person name="Morono Y."/>
            <person name="Uchiyama I."/>
            <person name="Ito T."/>
            <person name="Fujiyama A."/>
            <person name="Inagaki F."/>
            <person name="Takami H."/>
        </authorList>
    </citation>
    <scope>NUCLEOTIDE SEQUENCE</scope>
    <source>
        <strain evidence="1">Expedition CK06-06</strain>
    </source>
</reference>
<evidence type="ECO:0008006" key="2">
    <source>
        <dbReference type="Google" id="ProtNLM"/>
    </source>
</evidence>
<dbReference type="Gene3D" id="3.40.50.2000">
    <property type="entry name" value="Glycogen Phosphorylase B"/>
    <property type="match status" value="1"/>
</dbReference>